<dbReference type="InterPro" id="IPR013917">
    <property type="entry name" value="tRNA_wybutosine-synth"/>
</dbReference>
<comment type="catalytic activity">
    <reaction evidence="15">
        <text>N(1)-methylguanosine(37) in tRNA(Phe) + pyruvate + S-adenosyl-L-methionine = 4-demethylwyosine(37) in tRNA(Phe) + 5'-deoxyadenosine + L-methionine + CO2 + H2O</text>
        <dbReference type="Rhea" id="RHEA:36347"/>
        <dbReference type="Rhea" id="RHEA-COMP:10164"/>
        <dbReference type="Rhea" id="RHEA-COMP:10165"/>
        <dbReference type="ChEBI" id="CHEBI:15361"/>
        <dbReference type="ChEBI" id="CHEBI:15377"/>
        <dbReference type="ChEBI" id="CHEBI:16526"/>
        <dbReference type="ChEBI" id="CHEBI:17319"/>
        <dbReference type="ChEBI" id="CHEBI:57844"/>
        <dbReference type="ChEBI" id="CHEBI:59789"/>
        <dbReference type="ChEBI" id="CHEBI:64315"/>
        <dbReference type="ChEBI" id="CHEBI:73542"/>
        <dbReference type="EC" id="4.1.3.44"/>
    </reaction>
</comment>
<dbReference type="InterPro" id="IPR008254">
    <property type="entry name" value="Flavodoxin/NO_synth"/>
</dbReference>
<proteinExistence type="inferred from homology"/>
<comment type="function">
    <text evidence="14">Probable component of the wybutosine biosynthesis pathway. Wybutosine is a hyper modified guanosine with a tricyclic base found at the 3'-position adjacent to the anticodon of eukaryotic phenylalanine tRNA. Catalyzes the condensation of N-methylguanine with 2 carbon atoms from pyruvate to form the tricyclic 4-demethylwyosine, an intermediate in wybutosine biosynthesis.</text>
</comment>
<evidence type="ECO:0000256" key="13">
    <source>
        <dbReference type="ARBA" id="ARBA00023239"/>
    </source>
</evidence>
<evidence type="ECO:0000256" key="7">
    <source>
        <dbReference type="ARBA" id="ARBA00022691"/>
    </source>
</evidence>
<keyword evidence="12" id="KW-0411">Iron-sulfur</keyword>
<evidence type="ECO:0000256" key="19">
    <source>
        <dbReference type="SAM" id="Phobius"/>
    </source>
</evidence>
<evidence type="ECO:0000256" key="8">
    <source>
        <dbReference type="ARBA" id="ARBA00022694"/>
    </source>
</evidence>
<dbReference type="PROSITE" id="PS51918">
    <property type="entry name" value="RADICAL_SAM"/>
    <property type="match status" value="1"/>
</dbReference>
<keyword evidence="23" id="KW-1185">Reference proteome</keyword>
<dbReference type="Pfam" id="PF08608">
    <property type="entry name" value="Wyosine_form"/>
    <property type="match status" value="1"/>
</dbReference>
<dbReference type="Pfam" id="PF04055">
    <property type="entry name" value="Radical_SAM"/>
    <property type="match status" value="1"/>
</dbReference>
<keyword evidence="19" id="KW-1133">Transmembrane helix</keyword>
<keyword evidence="10" id="KW-0547">Nucleotide-binding</keyword>
<comment type="cofactor">
    <cofactor evidence="1">
        <name>[4Fe-4S] cluster</name>
        <dbReference type="ChEBI" id="CHEBI:49883"/>
    </cofactor>
</comment>
<evidence type="ECO:0000256" key="14">
    <source>
        <dbReference type="ARBA" id="ARBA00025368"/>
    </source>
</evidence>
<reference evidence="22" key="1">
    <citation type="submission" date="2021-10" db="EMBL/GenBank/DDBJ databases">
        <title>Tropical sea cucumber genome reveals ecological adaptation and Cuvierian tubules defense mechanism.</title>
        <authorList>
            <person name="Chen T."/>
        </authorList>
    </citation>
    <scope>NUCLEOTIDE SEQUENCE</scope>
    <source>
        <strain evidence="22">Nanhai2018</strain>
        <tissue evidence="22">Muscle</tissue>
    </source>
</reference>
<evidence type="ECO:0000256" key="15">
    <source>
        <dbReference type="ARBA" id="ARBA00049466"/>
    </source>
</evidence>
<evidence type="ECO:0000256" key="9">
    <source>
        <dbReference type="ARBA" id="ARBA00022723"/>
    </source>
</evidence>
<evidence type="ECO:0000256" key="6">
    <source>
        <dbReference type="ARBA" id="ARBA00022485"/>
    </source>
</evidence>
<dbReference type="OrthoDB" id="271553at2759"/>
<evidence type="ECO:0000313" key="22">
    <source>
        <dbReference type="EMBL" id="KAJ8044006.1"/>
    </source>
</evidence>
<keyword evidence="19" id="KW-0812">Transmembrane</keyword>
<evidence type="ECO:0000313" key="23">
    <source>
        <dbReference type="Proteomes" id="UP001152320"/>
    </source>
</evidence>
<dbReference type="InterPro" id="IPR029039">
    <property type="entry name" value="Flavoprotein-like_sf"/>
</dbReference>
<keyword evidence="11" id="KW-0408">Iron</keyword>
<dbReference type="InterPro" id="IPR013785">
    <property type="entry name" value="Aldolase_TIM"/>
</dbReference>
<feature type="domain" description="Radical SAM core" evidence="21">
    <location>
        <begin position="381"/>
        <end position="625"/>
    </location>
</feature>
<keyword evidence="7" id="KW-0949">S-adenosyl-L-methionine</keyword>
<dbReference type="AlphaFoldDB" id="A0A9Q1CES5"/>
<dbReference type="GO" id="GO:0031591">
    <property type="term" value="P:wybutosine biosynthetic process"/>
    <property type="evidence" value="ECO:0007669"/>
    <property type="project" value="TreeGrafter"/>
</dbReference>
<dbReference type="GO" id="GO:0102521">
    <property type="term" value="F:tRNA-4-demethylwyosine synthase activity"/>
    <property type="evidence" value="ECO:0007669"/>
    <property type="project" value="UniProtKB-EC"/>
</dbReference>
<organism evidence="22 23">
    <name type="scientific">Holothuria leucospilota</name>
    <name type="common">Black long sea cucumber</name>
    <name type="synonym">Mertensiothuria leucospilota</name>
    <dbReference type="NCBI Taxonomy" id="206669"/>
    <lineage>
        <taxon>Eukaryota</taxon>
        <taxon>Metazoa</taxon>
        <taxon>Echinodermata</taxon>
        <taxon>Eleutherozoa</taxon>
        <taxon>Echinozoa</taxon>
        <taxon>Holothuroidea</taxon>
        <taxon>Aspidochirotacea</taxon>
        <taxon>Aspidochirotida</taxon>
        <taxon>Holothuriidae</taxon>
        <taxon>Holothuria</taxon>
    </lineage>
</organism>
<keyword evidence="13" id="KW-0456">Lyase</keyword>
<feature type="domain" description="Flavodoxin-like" evidence="20">
    <location>
        <begin position="107"/>
        <end position="265"/>
    </location>
</feature>
<keyword evidence="9" id="KW-0479">Metal-binding</keyword>
<dbReference type="FunFam" id="3.20.20.70:FF:000196">
    <property type="entry name" value="S-adenosyl-L-methionine-dependent tRNA 4-demethylwyosine synthase"/>
    <property type="match status" value="1"/>
</dbReference>
<dbReference type="Gene3D" id="3.20.20.70">
    <property type="entry name" value="Aldolase class I"/>
    <property type="match status" value="1"/>
</dbReference>
<dbReference type="CDD" id="cd01335">
    <property type="entry name" value="Radical_SAM"/>
    <property type="match status" value="1"/>
</dbReference>
<evidence type="ECO:0000256" key="1">
    <source>
        <dbReference type="ARBA" id="ARBA00001966"/>
    </source>
</evidence>
<comment type="caution">
    <text evidence="22">The sequence shown here is derived from an EMBL/GenBank/DDBJ whole genome shotgun (WGS) entry which is preliminary data.</text>
</comment>
<evidence type="ECO:0000256" key="11">
    <source>
        <dbReference type="ARBA" id="ARBA00023004"/>
    </source>
</evidence>
<keyword evidence="6" id="KW-0004">4Fe-4S</keyword>
<dbReference type="PRINTS" id="PR00369">
    <property type="entry name" value="FLAVODOXIN"/>
</dbReference>
<comment type="pathway">
    <text evidence="2">tRNA modification; wybutosine-tRNA(Phe) biosynthesis.</text>
</comment>
<dbReference type="SUPFAM" id="SSF102114">
    <property type="entry name" value="Radical SAM enzymes"/>
    <property type="match status" value="1"/>
</dbReference>
<evidence type="ECO:0000256" key="18">
    <source>
        <dbReference type="ARBA" id="ARBA00082357"/>
    </source>
</evidence>
<evidence type="ECO:0000256" key="10">
    <source>
        <dbReference type="ARBA" id="ARBA00022741"/>
    </source>
</evidence>
<dbReference type="PROSITE" id="PS50902">
    <property type="entry name" value="FLAVODOXIN_LIKE"/>
    <property type="match status" value="1"/>
</dbReference>
<evidence type="ECO:0000259" key="21">
    <source>
        <dbReference type="PROSITE" id="PS51918"/>
    </source>
</evidence>
<evidence type="ECO:0000259" key="20">
    <source>
        <dbReference type="PROSITE" id="PS50902"/>
    </source>
</evidence>
<keyword evidence="19" id="KW-0472">Membrane</keyword>
<dbReference type="InterPro" id="IPR034556">
    <property type="entry name" value="tRNA_wybutosine-synthase"/>
</dbReference>
<dbReference type="InterPro" id="IPR058240">
    <property type="entry name" value="rSAM_sf"/>
</dbReference>
<dbReference type="PANTHER" id="PTHR13930">
    <property type="entry name" value="S-ADENOSYL-L-METHIONINE-DEPENDENT TRNA 4-DEMETHYLWYOSINE SYNTHASE"/>
    <property type="match status" value="1"/>
</dbReference>
<gene>
    <name evidence="22" type="ORF">HOLleu_11341</name>
</gene>
<dbReference type="InterPro" id="IPR001094">
    <property type="entry name" value="Flavdoxin-like"/>
</dbReference>
<evidence type="ECO:0000256" key="3">
    <source>
        <dbReference type="ARBA" id="ARBA00010115"/>
    </source>
</evidence>
<dbReference type="Pfam" id="PF00258">
    <property type="entry name" value="Flavodoxin_1"/>
    <property type="match status" value="1"/>
</dbReference>
<dbReference type="PANTHER" id="PTHR13930:SF0">
    <property type="entry name" value="S-ADENOSYL-L-METHIONINE-DEPENDENT TRNA 4-DEMETHYLWYOSINE SYNTHASE TYW1-RELATED"/>
    <property type="match status" value="1"/>
</dbReference>
<dbReference type="SFLD" id="SFLDF00284">
    <property type="entry name" value="tRNA_wybutosine-synthesizing"/>
    <property type="match status" value="1"/>
</dbReference>
<feature type="transmembrane region" description="Helical" evidence="19">
    <location>
        <begin position="54"/>
        <end position="74"/>
    </location>
</feature>
<evidence type="ECO:0000256" key="4">
    <source>
        <dbReference type="ARBA" id="ARBA00012821"/>
    </source>
</evidence>
<evidence type="ECO:0000256" key="5">
    <source>
        <dbReference type="ARBA" id="ARBA00017596"/>
    </source>
</evidence>
<keyword evidence="8" id="KW-0819">tRNA processing</keyword>
<dbReference type="EC" id="4.1.3.44" evidence="4"/>
<dbReference type="GO" id="GO:0051539">
    <property type="term" value="F:4 iron, 4 sulfur cluster binding"/>
    <property type="evidence" value="ECO:0007669"/>
    <property type="project" value="UniProtKB-KW"/>
</dbReference>
<name>A0A9Q1CES5_HOLLE</name>
<protein>
    <recommendedName>
        <fullName evidence="5">S-adenosyl-L-methionine-dependent tRNA 4-demethylwyosine synthase TYW1</fullName>
        <ecNumber evidence="4">4.1.3.44</ecNumber>
    </recommendedName>
    <alternativeName>
        <fullName evidence="18">Radical S-adenosyl methionine and flavodoxin domain-containing protein 1</fullName>
    </alternativeName>
    <alternativeName>
        <fullName evidence="16">tRNA wybutosine-synthesizing protein 1 homolog</fullName>
    </alternativeName>
    <alternativeName>
        <fullName evidence="17">tRNA-yW-synthesizing protein</fullName>
    </alternativeName>
</protein>
<evidence type="ECO:0000256" key="16">
    <source>
        <dbReference type="ARBA" id="ARBA00078095"/>
    </source>
</evidence>
<dbReference type="SUPFAM" id="SSF52218">
    <property type="entry name" value="Flavoproteins"/>
    <property type="match status" value="1"/>
</dbReference>
<evidence type="ECO:0000256" key="12">
    <source>
        <dbReference type="ARBA" id="ARBA00023014"/>
    </source>
</evidence>
<evidence type="ECO:0000256" key="17">
    <source>
        <dbReference type="ARBA" id="ARBA00081169"/>
    </source>
</evidence>
<dbReference type="GO" id="GO:0046872">
    <property type="term" value="F:metal ion binding"/>
    <property type="evidence" value="ECO:0007669"/>
    <property type="project" value="UniProtKB-KW"/>
</dbReference>
<dbReference type="EMBL" id="JAIZAY010000004">
    <property type="protein sequence ID" value="KAJ8044006.1"/>
    <property type="molecule type" value="Genomic_DNA"/>
</dbReference>
<dbReference type="SFLD" id="SFLDS00029">
    <property type="entry name" value="Radical_SAM"/>
    <property type="match status" value="1"/>
</dbReference>
<evidence type="ECO:0000256" key="2">
    <source>
        <dbReference type="ARBA" id="ARBA00004797"/>
    </source>
</evidence>
<dbReference type="SFLD" id="SFLDG01071">
    <property type="entry name" value="tRNA_wybutosine-synthesizing"/>
    <property type="match status" value="1"/>
</dbReference>
<dbReference type="InterPro" id="IPR007197">
    <property type="entry name" value="rSAM"/>
</dbReference>
<dbReference type="Gene3D" id="3.40.50.360">
    <property type="match status" value="1"/>
</dbReference>
<dbReference type="GO" id="GO:0010181">
    <property type="term" value="F:FMN binding"/>
    <property type="evidence" value="ECO:0007669"/>
    <property type="project" value="InterPro"/>
</dbReference>
<accession>A0A9Q1CES5</accession>
<comment type="similarity">
    <text evidence="3">Belongs to the TYW1 family.</text>
</comment>
<sequence length="713" mass="80738">MYSSKPAVTKISVIFTLFTGIFAELKHSGAEHEAESITLSWEFLHGWLPCCHGSLFTAGIVGLLCIIAAINLLFNNQKSPEQSLPSKKTEAQRRVNEQATLSSDCDVWVFYGTQTGTAEKLANDFKEKLAGARLGSKVINLKVFDPEQHILPDIVKNNILIYIISTYTDGQPPDSAAWFCNWLEESVNDFRVPRTLLSGVHYSVFGLGNSLYKENYNKVSRNVDIWLKTLHATPLVARGYGDANVANSKHGGIEKDFEAWTNNVLTALRKHLSGDDKKANGFTAKIKEAEAVPEMDIYEDEDDDNTSAGVLDVEDLGMVIKNSGKQKEESETPKEMVTPIIRQSLTKQGYKLIGSHSGVKLCRWTKSMLRGRGGCYKHTFYGIESHRCMETTPSLACANKCVFCWRHHSNPVGTEWKWQMDEPDVIVKGAMENHYKLINQFKGVPGVKEERMQEAMKIKHCALSLVGEPIMYPEINTLVRMLHSHEISTFLVTNAQFPDAIRQLLPVTQLYVSVDASTKDSLKKIDRPLFKDFWERFLDSLRALSEKGQRTVYRLTIIKSWNSEEIEGYAELVSLGEPDFIEIKGVTYCGESKASNLTMQNVPWHEEILGFVQNLVDLLPDYELACEHEHSNCVLLANKKFKVDGQWHTWIDYTRFHQLMKKYEQSGGEDTFSAADYMAETPSWACFGAEERGFDPKETRFRRKNKKQDISGC</sequence>
<dbReference type="Proteomes" id="UP001152320">
    <property type="component" value="Chromosome 4"/>
</dbReference>